<name>A0A834TY71_9FABA</name>
<dbReference type="AlphaFoldDB" id="A0A834TY71"/>
<gene>
    <name evidence="2" type="ORF">G2W53_013301</name>
</gene>
<evidence type="ECO:0000256" key="1">
    <source>
        <dbReference type="SAM" id="MobiDB-lite"/>
    </source>
</evidence>
<evidence type="ECO:0000313" key="2">
    <source>
        <dbReference type="EMBL" id="KAF7830968.1"/>
    </source>
</evidence>
<reference evidence="2" key="1">
    <citation type="submission" date="2020-09" db="EMBL/GenBank/DDBJ databases">
        <title>Genome-Enabled Discovery of Anthraquinone Biosynthesis in Senna tora.</title>
        <authorList>
            <person name="Kang S.-H."/>
            <person name="Pandey R.P."/>
            <person name="Lee C.-M."/>
            <person name="Sim J.-S."/>
            <person name="Jeong J.-T."/>
            <person name="Choi B.-S."/>
            <person name="Jung M."/>
            <person name="Ginzburg D."/>
            <person name="Zhao K."/>
            <person name="Won S.Y."/>
            <person name="Oh T.-J."/>
            <person name="Yu Y."/>
            <person name="Kim N.-H."/>
            <person name="Lee O.R."/>
            <person name="Lee T.-H."/>
            <person name="Bashyal P."/>
            <person name="Kim T.-S."/>
            <person name="Lee W.-H."/>
            <person name="Kawkins C."/>
            <person name="Kim C.-K."/>
            <person name="Kim J.S."/>
            <person name="Ahn B.O."/>
            <person name="Rhee S.Y."/>
            <person name="Sohng J.K."/>
        </authorList>
    </citation>
    <scope>NUCLEOTIDE SEQUENCE</scope>
    <source>
        <tissue evidence="2">Leaf</tissue>
    </source>
</reference>
<comment type="caution">
    <text evidence="2">The sequence shown here is derived from an EMBL/GenBank/DDBJ whole genome shotgun (WGS) entry which is preliminary data.</text>
</comment>
<sequence>MIDVLSMIVYWNWNSNMLSGVLSKLLRLHLLQSLLLFHPDDARREGDNETSAATLTTAISEASSSNLVHHDSLLRTCDGSKSLITNDPKDSASLDGGDQTEQTKIEGMAVEPENQKKLADAIVNNREQGAKPVEKSSVRPPAIQSPQPCKDLPVRRRKPCYGWLSDSDEEDLVHLPLPPLPEEIKKLLEQNAAPQRSSQRRRTRWIYLKISLLLVTTMGINGGYAKPWAHTTARAVVGGGRGFS</sequence>
<dbReference type="OrthoDB" id="1898570at2759"/>
<protein>
    <submittedName>
        <fullName evidence="2">Putative WIYLD domain-containing protein</fullName>
    </submittedName>
</protein>
<feature type="region of interest" description="Disordered" evidence="1">
    <location>
        <begin position="128"/>
        <end position="151"/>
    </location>
</feature>
<dbReference type="Proteomes" id="UP000634136">
    <property type="component" value="Unassembled WGS sequence"/>
</dbReference>
<evidence type="ECO:0000313" key="3">
    <source>
        <dbReference type="Proteomes" id="UP000634136"/>
    </source>
</evidence>
<feature type="compositionally biased region" description="Basic and acidic residues" evidence="1">
    <location>
        <begin position="128"/>
        <end position="137"/>
    </location>
</feature>
<dbReference type="PANTHER" id="PTHR34271">
    <property type="entry name" value="NUCLEOLAR HISTONE METHYLTRANSFERASE-RELATED PROTEIN"/>
    <property type="match status" value="1"/>
</dbReference>
<dbReference type="PANTHER" id="PTHR34271:SF1">
    <property type="entry name" value="NUCLEOLAR HISTONE METHYLTRANSFERASE-RELATED PROTEIN"/>
    <property type="match status" value="1"/>
</dbReference>
<organism evidence="2 3">
    <name type="scientific">Senna tora</name>
    <dbReference type="NCBI Taxonomy" id="362788"/>
    <lineage>
        <taxon>Eukaryota</taxon>
        <taxon>Viridiplantae</taxon>
        <taxon>Streptophyta</taxon>
        <taxon>Embryophyta</taxon>
        <taxon>Tracheophyta</taxon>
        <taxon>Spermatophyta</taxon>
        <taxon>Magnoliopsida</taxon>
        <taxon>eudicotyledons</taxon>
        <taxon>Gunneridae</taxon>
        <taxon>Pentapetalae</taxon>
        <taxon>rosids</taxon>
        <taxon>fabids</taxon>
        <taxon>Fabales</taxon>
        <taxon>Fabaceae</taxon>
        <taxon>Caesalpinioideae</taxon>
        <taxon>Cassia clade</taxon>
        <taxon>Senna</taxon>
    </lineage>
</organism>
<accession>A0A834TY71</accession>
<dbReference type="EMBL" id="JAAIUW010000005">
    <property type="protein sequence ID" value="KAF7830968.1"/>
    <property type="molecule type" value="Genomic_DNA"/>
</dbReference>
<keyword evidence="3" id="KW-1185">Reference proteome</keyword>
<proteinExistence type="predicted"/>